<evidence type="ECO:0000256" key="8">
    <source>
        <dbReference type="ARBA" id="ARBA00022906"/>
    </source>
</evidence>
<keyword evidence="9 13" id="KW-1133">Transmembrane helix</keyword>
<feature type="binding site" description="M2 metal binding site" evidence="13">
    <location>
        <position position="155"/>
    </location>
    <ligand>
        <name>Fe(2+)</name>
        <dbReference type="ChEBI" id="CHEBI:29033"/>
    </ligand>
</feature>
<evidence type="ECO:0000313" key="15">
    <source>
        <dbReference type="Proteomes" id="UP000243002"/>
    </source>
</evidence>
<protein>
    <recommendedName>
        <fullName evidence="13">Zinc transporter ZupT</fullName>
    </recommendedName>
</protein>
<keyword evidence="6" id="KW-0479">Metal-binding</keyword>
<feature type="binding site" description="M2 metal binding site" evidence="13">
    <location>
        <position position="216"/>
    </location>
    <ligand>
        <name>Fe(2+)</name>
        <dbReference type="ChEBI" id="CHEBI:29033"/>
    </ligand>
</feature>
<dbReference type="InterPro" id="IPR003689">
    <property type="entry name" value="ZIP"/>
</dbReference>
<comment type="catalytic activity">
    <reaction evidence="13">
        <text>Zn(2+)(in) = Zn(2+)(out)</text>
        <dbReference type="Rhea" id="RHEA:29351"/>
        <dbReference type="ChEBI" id="CHEBI:29105"/>
    </reaction>
</comment>
<comment type="similarity">
    <text evidence="2 13">Belongs to the ZIP transporter (TC 2.A.5) family. ZupT subfamily.</text>
</comment>
<dbReference type="PANTHER" id="PTHR11040">
    <property type="entry name" value="ZINC/IRON TRANSPORTER"/>
    <property type="match status" value="1"/>
</dbReference>
<evidence type="ECO:0000256" key="2">
    <source>
        <dbReference type="ARBA" id="ARBA00009703"/>
    </source>
</evidence>
<evidence type="ECO:0000256" key="1">
    <source>
        <dbReference type="ARBA" id="ARBA00004651"/>
    </source>
</evidence>
<feature type="binding site" description="M1 metal binding site" evidence="13">
    <location>
        <position position="158"/>
    </location>
    <ligand>
        <name>Zn(2+)</name>
        <dbReference type="ChEBI" id="CHEBI:29105"/>
    </ligand>
</feature>
<dbReference type="HAMAP" id="MF_00548">
    <property type="entry name" value="ZupT"/>
    <property type="match status" value="1"/>
</dbReference>
<comment type="subcellular location">
    <subcellularLocation>
        <location evidence="1 13">Cell membrane</location>
        <topology evidence="1 13">Multi-pass membrane protein</topology>
    </subcellularLocation>
</comment>
<dbReference type="GO" id="GO:0005385">
    <property type="term" value="F:zinc ion transmembrane transporter activity"/>
    <property type="evidence" value="ECO:0007669"/>
    <property type="project" value="UniProtKB-UniRule"/>
</dbReference>
<keyword evidence="8 13" id="KW-0864">Zinc transport</keyword>
<dbReference type="InterPro" id="IPR023498">
    <property type="entry name" value="Zn_transptr_ZupT"/>
</dbReference>
<keyword evidence="3 13" id="KW-0813">Transport</keyword>
<dbReference type="GO" id="GO:0046872">
    <property type="term" value="F:metal ion binding"/>
    <property type="evidence" value="ECO:0007669"/>
    <property type="project" value="UniProtKB-KW"/>
</dbReference>
<evidence type="ECO:0000256" key="7">
    <source>
        <dbReference type="ARBA" id="ARBA00022833"/>
    </source>
</evidence>
<keyword evidence="12 13" id="KW-0472">Membrane</keyword>
<evidence type="ECO:0000313" key="14">
    <source>
        <dbReference type="EMBL" id="PSJ06931.1"/>
    </source>
</evidence>
<evidence type="ECO:0000256" key="9">
    <source>
        <dbReference type="ARBA" id="ARBA00022989"/>
    </source>
</evidence>
<evidence type="ECO:0000256" key="12">
    <source>
        <dbReference type="ARBA" id="ARBA00023136"/>
    </source>
</evidence>
<feature type="transmembrane region" description="Helical" evidence="13">
    <location>
        <begin position="140"/>
        <end position="156"/>
    </location>
</feature>
<feature type="binding site" description="M1 metal binding site" evidence="13">
    <location>
        <position position="183"/>
    </location>
    <ligand>
        <name>Zn(2+)</name>
        <dbReference type="ChEBI" id="CHEBI:29105"/>
    </ligand>
</feature>
<keyword evidence="11 13" id="KW-0406">Ion transport</keyword>
<dbReference type="Pfam" id="PF02535">
    <property type="entry name" value="Zip"/>
    <property type="match status" value="1"/>
</dbReference>
<accession>A0A2P7N0H4</accession>
<feature type="transmembrane region" description="Helical" evidence="13">
    <location>
        <begin position="176"/>
        <end position="198"/>
    </location>
</feature>
<feature type="transmembrane region" description="Helical" evidence="13">
    <location>
        <begin position="268"/>
        <end position="287"/>
    </location>
</feature>
<keyword evidence="7 13" id="KW-0862">Zinc</keyword>
<reference evidence="14 15" key="1">
    <citation type="journal article" date="2018" name="Environ. Microbiol.">
        <title>Ecological and genomic features of two widespread freshwater picocyanobacteria.</title>
        <authorList>
            <person name="Cabello-Yeves P.J."/>
            <person name="Picazo A."/>
            <person name="Camacho A."/>
            <person name="Callieri C."/>
            <person name="Rosselli R."/>
            <person name="Roda-Garcia J.J."/>
            <person name="Coutinho F.H."/>
            <person name="Rodriguez-Valera F."/>
        </authorList>
    </citation>
    <scope>NUCLEOTIDE SEQUENCE [LARGE SCALE GENOMIC DNA]</scope>
    <source>
        <strain evidence="14 15">Tous</strain>
    </source>
</reference>
<comment type="caution">
    <text evidence="14">The sequence shown here is derived from an EMBL/GenBank/DDBJ whole genome shotgun (WGS) entry which is preliminary data.</text>
</comment>
<keyword evidence="5 13" id="KW-0812">Transmembrane</keyword>
<keyword evidence="15" id="KW-1185">Reference proteome</keyword>
<comment type="function">
    <text evidence="13">Mediates zinc uptake. May also transport other divalent cations.</text>
</comment>
<feature type="transmembrane region" description="Helical" evidence="13">
    <location>
        <begin position="61"/>
        <end position="79"/>
    </location>
</feature>
<proteinExistence type="inferred from homology"/>
<feature type="binding site" description="M2 metal binding site" evidence="13">
    <location>
        <position position="184"/>
    </location>
    <ligand>
        <name>Fe(2+)</name>
        <dbReference type="ChEBI" id="CHEBI:29033"/>
    </ligand>
</feature>
<keyword evidence="10" id="KW-0408">Iron</keyword>
<evidence type="ECO:0000256" key="4">
    <source>
        <dbReference type="ARBA" id="ARBA00022475"/>
    </source>
</evidence>
<feature type="binding site" description="M2 metal binding site" evidence="13">
    <location>
        <position position="158"/>
    </location>
    <ligand>
        <name>Fe(2+)</name>
        <dbReference type="ChEBI" id="CHEBI:29033"/>
    </ligand>
</feature>
<feature type="transmembrane region" description="Helical" evidence="13">
    <location>
        <begin position="99"/>
        <end position="120"/>
    </location>
</feature>
<name>A0A2P7N0H4_9CYAN</name>
<feature type="binding site" description="M2 metal binding site" evidence="13">
    <location>
        <position position="187"/>
    </location>
    <ligand>
        <name>Fe(2+)</name>
        <dbReference type="ChEBI" id="CHEBI:29033"/>
    </ligand>
</feature>
<organism evidence="14 15">
    <name type="scientific">Cyanobium usitatum str. Tous</name>
    <dbReference type="NCBI Taxonomy" id="2116684"/>
    <lineage>
        <taxon>Bacteria</taxon>
        <taxon>Bacillati</taxon>
        <taxon>Cyanobacteriota</taxon>
        <taxon>Cyanophyceae</taxon>
        <taxon>Synechococcales</taxon>
        <taxon>Prochlorococcaceae</taxon>
        <taxon>Cyanobium</taxon>
    </lineage>
</organism>
<gene>
    <name evidence="13" type="primary">zupT</name>
    <name evidence="14" type="ORF">C7K55_02960</name>
</gene>
<feature type="transmembrane region" description="Helical" evidence="13">
    <location>
        <begin position="30"/>
        <end position="54"/>
    </location>
</feature>
<dbReference type="OrthoDB" id="9787346at2"/>
<dbReference type="GO" id="GO:0005886">
    <property type="term" value="C:plasma membrane"/>
    <property type="evidence" value="ECO:0007669"/>
    <property type="project" value="UniProtKB-SubCell"/>
</dbReference>
<dbReference type="NCBIfam" id="NF003243">
    <property type="entry name" value="PRK04201.1"/>
    <property type="match status" value="1"/>
</dbReference>
<evidence type="ECO:0000256" key="11">
    <source>
        <dbReference type="ARBA" id="ARBA00023065"/>
    </source>
</evidence>
<feature type="transmembrane region" description="Helical" evidence="13">
    <location>
        <begin position="205"/>
        <end position="226"/>
    </location>
</feature>
<dbReference type="Proteomes" id="UP000243002">
    <property type="component" value="Unassembled WGS sequence"/>
</dbReference>
<sequence length="288" mass="30025">MASQPAPCRHGRLRSDGSGANPLIALDQRVLFAFLLTLAAGLCTGLGSLLGLVSRRFSPKLLSLSLSFSAGVMIFVSFVEIFPKARQALALGLGATTGYAVTVLAFFAGMVVIALIDNALPSHDLTLPEANLPRAQSQTLLRTGLFSALAIAIHNFPEGLATFVGALSSPRLGISIAIAIAIHNIPEGLAISAPVYYATGSRRTAFWVSFASGLAEPIGAVVGYVFLRTFLSDTVMGLVFASVAGLMVYICFDELLPAAQRTGAHHHVMVAGLTAGMVVMSVSLVLLA</sequence>
<keyword evidence="4 13" id="KW-1003">Cell membrane</keyword>
<dbReference type="PANTHER" id="PTHR11040:SF205">
    <property type="entry name" value="ZINC TRANSPORTER ZUPT"/>
    <property type="match status" value="1"/>
</dbReference>
<evidence type="ECO:0000256" key="13">
    <source>
        <dbReference type="HAMAP-Rule" id="MF_00548"/>
    </source>
</evidence>
<evidence type="ECO:0000256" key="10">
    <source>
        <dbReference type="ARBA" id="ARBA00023004"/>
    </source>
</evidence>
<dbReference type="AlphaFoldDB" id="A0A2P7N0H4"/>
<evidence type="ECO:0000256" key="3">
    <source>
        <dbReference type="ARBA" id="ARBA00022448"/>
    </source>
</evidence>
<evidence type="ECO:0000256" key="5">
    <source>
        <dbReference type="ARBA" id="ARBA00022692"/>
    </source>
</evidence>
<feature type="transmembrane region" description="Helical" evidence="13">
    <location>
        <begin position="238"/>
        <end position="256"/>
    </location>
</feature>
<feature type="binding site" description="M1 metal binding site" evidence="13">
    <location>
        <position position="187"/>
    </location>
    <ligand>
        <name>Zn(2+)</name>
        <dbReference type="ChEBI" id="CHEBI:29105"/>
    </ligand>
</feature>
<evidence type="ECO:0000256" key="6">
    <source>
        <dbReference type="ARBA" id="ARBA00022723"/>
    </source>
</evidence>
<dbReference type="EMBL" id="PXXO01000002">
    <property type="protein sequence ID" value="PSJ06931.1"/>
    <property type="molecule type" value="Genomic_DNA"/>
</dbReference>